<dbReference type="PANTHER" id="PTHR43060">
    <property type="entry name" value="3-HYDROXYISOBUTYRATE DEHYDROGENASE-LIKE 1, MITOCHONDRIAL-RELATED"/>
    <property type="match status" value="1"/>
</dbReference>
<dbReference type="PROSITE" id="PS00895">
    <property type="entry name" value="3_HYDROXYISOBUT_DH"/>
    <property type="match status" value="1"/>
</dbReference>
<evidence type="ECO:0000313" key="8">
    <source>
        <dbReference type="Proteomes" id="UP000273145"/>
    </source>
</evidence>
<dbReference type="SUPFAM" id="SSF51735">
    <property type="entry name" value="NAD(P)-binding Rossmann-fold domains"/>
    <property type="match status" value="1"/>
</dbReference>
<dbReference type="PIRSF" id="PIRSF000103">
    <property type="entry name" value="HIBADH"/>
    <property type="match status" value="1"/>
</dbReference>
<dbReference type="GO" id="GO:0016491">
    <property type="term" value="F:oxidoreductase activity"/>
    <property type="evidence" value="ECO:0007669"/>
    <property type="project" value="UniProtKB-KW"/>
</dbReference>
<dbReference type="GO" id="GO:0050661">
    <property type="term" value="F:NADP binding"/>
    <property type="evidence" value="ECO:0007669"/>
    <property type="project" value="InterPro"/>
</dbReference>
<dbReference type="InterPro" id="IPR029154">
    <property type="entry name" value="HIBADH-like_NADP-bd"/>
</dbReference>
<evidence type="ECO:0000256" key="4">
    <source>
        <dbReference type="PIRSR" id="PIRSR000103-1"/>
    </source>
</evidence>
<evidence type="ECO:0000256" key="1">
    <source>
        <dbReference type="ARBA" id="ARBA00009080"/>
    </source>
</evidence>
<dbReference type="InterPro" id="IPR002204">
    <property type="entry name" value="3-OH-isobutyrate_DH-rel_CS"/>
</dbReference>
<dbReference type="GO" id="GO:0016054">
    <property type="term" value="P:organic acid catabolic process"/>
    <property type="evidence" value="ECO:0007669"/>
    <property type="project" value="UniProtKB-ARBA"/>
</dbReference>
<dbReference type="KEGG" id="plen:EIM92_20705"/>
<dbReference type="RefSeq" id="WP_125084455.1">
    <property type="nucleotide sequence ID" value="NZ_CP034248.1"/>
</dbReference>
<comment type="similarity">
    <text evidence="1">Belongs to the HIBADH-related family.</text>
</comment>
<dbReference type="AlphaFoldDB" id="A0A3Q8SDP7"/>
<evidence type="ECO:0000256" key="2">
    <source>
        <dbReference type="ARBA" id="ARBA00023002"/>
    </source>
</evidence>
<dbReference type="InterPro" id="IPR013328">
    <property type="entry name" value="6PGD_dom2"/>
</dbReference>
<feature type="domain" description="6-phosphogluconate dehydrogenase NADP-binding" evidence="5">
    <location>
        <begin position="3"/>
        <end position="162"/>
    </location>
</feature>
<dbReference type="InterPro" id="IPR036291">
    <property type="entry name" value="NAD(P)-bd_dom_sf"/>
</dbReference>
<dbReference type="SUPFAM" id="SSF48179">
    <property type="entry name" value="6-phosphogluconate dehydrogenase C-terminal domain-like"/>
    <property type="match status" value="1"/>
</dbReference>
<keyword evidence="3" id="KW-0520">NAD</keyword>
<gene>
    <name evidence="7" type="ORF">EIM92_20705</name>
</gene>
<feature type="domain" description="3-hydroxyisobutyrate dehydrogenase-like NAD-binding" evidence="6">
    <location>
        <begin position="165"/>
        <end position="285"/>
    </location>
</feature>
<sequence>MKKIGFIGLGTMGAPMAANLLKQGYQVTVFNRSAQKAEPLVQQGAVLAHTPKDAALTADTVITMVSDDASIAAVYEGDNGILQGLRPGSTVIDCSTISPALVHKLADDITRLGGQFLDAPVTGSSPAAHAGTLVFMIGGSAEALAEQRDIFETMGQKILHMGPNGSGAVAKLAHNTIVGINNLALAEGFAIAAKSGLPADLFLELVQNGSAGSKQAELKGRKIIEHDFTNQFSLSLMLKDLKLASSLTDGASIPAPMLNMAKSLFQAGQTEGYGDEDLSSVVKLYEAWIGQTIGGSKLEPK</sequence>
<accession>A0A3Q8SDP7</accession>
<name>A0A3Q8SDP7_9BACL</name>
<dbReference type="Pfam" id="PF03446">
    <property type="entry name" value="NAD_binding_2"/>
    <property type="match status" value="1"/>
</dbReference>
<dbReference type="Gene3D" id="3.40.50.720">
    <property type="entry name" value="NAD(P)-binding Rossmann-like Domain"/>
    <property type="match status" value="1"/>
</dbReference>
<evidence type="ECO:0000259" key="6">
    <source>
        <dbReference type="Pfam" id="PF14833"/>
    </source>
</evidence>
<evidence type="ECO:0000256" key="3">
    <source>
        <dbReference type="ARBA" id="ARBA00023027"/>
    </source>
</evidence>
<feature type="active site" evidence="4">
    <location>
        <position position="171"/>
    </location>
</feature>
<dbReference type="PANTHER" id="PTHR43060:SF15">
    <property type="entry name" value="3-HYDROXYISOBUTYRATE DEHYDROGENASE-LIKE 1, MITOCHONDRIAL-RELATED"/>
    <property type="match status" value="1"/>
</dbReference>
<dbReference type="Gene3D" id="1.10.1040.10">
    <property type="entry name" value="N-(1-d-carboxylethyl)-l-norvaline Dehydrogenase, domain 2"/>
    <property type="match status" value="1"/>
</dbReference>
<evidence type="ECO:0000259" key="5">
    <source>
        <dbReference type="Pfam" id="PF03446"/>
    </source>
</evidence>
<dbReference type="InterPro" id="IPR006115">
    <property type="entry name" value="6PGDH_NADP-bd"/>
</dbReference>
<protein>
    <submittedName>
        <fullName evidence="7">NAD(P)-dependent oxidoreductase</fullName>
    </submittedName>
</protein>
<dbReference type="Proteomes" id="UP000273145">
    <property type="component" value="Chromosome"/>
</dbReference>
<dbReference type="InterPro" id="IPR015815">
    <property type="entry name" value="HIBADH-related"/>
</dbReference>
<proteinExistence type="inferred from homology"/>
<dbReference type="EMBL" id="CP034248">
    <property type="protein sequence ID" value="AZK48296.1"/>
    <property type="molecule type" value="Genomic_DNA"/>
</dbReference>
<keyword evidence="8" id="KW-1185">Reference proteome</keyword>
<evidence type="ECO:0000313" key="7">
    <source>
        <dbReference type="EMBL" id="AZK48296.1"/>
    </source>
</evidence>
<keyword evidence="2" id="KW-0560">Oxidoreductase</keyword>
<reference evidence="7 8" key="1">
    <citation type="submission" date="2018-11" db="EMBL/GenBank/DDBJ databases">
        <title>Genome sequencing of Paenibacillus lentus DSM25539(T).</title>
        <authorList>
            <person name="Kook J.-K."/>
            <person name="Park S.-N."/>
            <person name="Lim Y.K."/>
        </authorList>
    </citation>
    <scope>NUCLEOTIDE SEQUENCE [LARGE SCALE GENOMIC DNA]</scope>
    <source>
        <strain evidence="7 8">DSM 25539</strain>
    </source>
</reference>
<dbReference type="GO" id="GO:0051287">
    <property type="term" value="F:NAD binding"/>
    <property type="evidence" value="ECO:0007669"/>
    <property type="project" value="InterPro"/>
</dbReference>
<dbReference type="OrthoDB" id="9786703at2"/>
<dbReference type="InterPro" id="IPR008927">
    <property type="entry name" value="6-PGluconate_DH-like_C_sf"/>
</dbReference>
<dbReference type="Pfam" id="PF14833">
    <property type="entry name" value="NAD_binding_11"/>
    <property type="match status" value="1"/>
</dbReference>
<organism evidence="7 8">
    <name type="scientific">Paenibacillus lentus</name>
    <dbReference type="NCBI Taxonomy" id="1338368"/>
    <lineage>
        <taxon>Bacteria</taxon>
        <taxon>Bacillati</taxon>
        <taxon>Bacillota</taxon>
        <taxon>Bacilli</taxon>
        <taxon>Bacillales</taxon>
        <taxon>Paenibacillaceae</taxon>
        <taxon>Paenibacillus</taxon>
    </lineage>
</organism>